<evidence type="ECO:0000256" key="1">
    <source>
        <dbReference type="ARBA" id="ARBA00004127"/>
    </source>
</evidence>
<keyword evidence="2 5" id="KW-0812">Transmembrane</keyword>
<proteinExistence type="predicted"/>
<dbReference type="GO" id="GO:0012505">
    <property type="term" value="C:endomembrane system"/>
    <property type="evidence" value="ECO:0007669"/>
    <property type="project" value="UniProtKB-SubCell"/>
</dbReference>
<dbReference type="InterPro" id="IPR007318">
    <property type="entry name" value="Phopholipid_MeTrfase"/>
</dbReference>
<protein>
    <recommendedName>
        <fullName evidence="8">Isoprenylcysteine carboxyl methyltransferase (ICMT) family protein</fullName>
    </recommendedName>
</protein>
<evidence type="ECO:0000313" key="7">
    <source>
        <dbReference type="Proteomes" id="UP000316598"/>
    </source>
</evidence>
<gene>
    <name evidence="6" type="ORF">Pla22_36460</name>
</gene>
<keyword evidence="3 5" id="KW-1133">Transmembrane helix</keyword>
<evidence type="ECO:0008006" key="8">
    <source>
        <dbReference type="Google" id="ProtNLM"/>
    </source>
</evidence>
<dbReference type="Pfam" id="PF04191">
    <property type="entry name" value="PEMT"/>
    <property type="match status" value="1"/>
</dbReference>
<dbReference type="RefSeq" id="WP_146516045.1">
    <property type="nucleotide sequence ID" value="NZ_SJPI01000002.1"/>
</dbReference>
<accession>A0A5C5WLP1</accession>
<organism evidence="6 7">
    <name type="scientific">Rubripirellula amarantea</name>
    <dbReference type="NCBI Taxonomy" id="2527999"/>
    <lineage>
        <taxon>Bacteria</taxon>
        <taxon>Pseudomonadati</taxon>
        <taxon>Planctomycetota</taxon>
        <taxon>Planctomycetia</taxon>
        <taxon>Pirellulales</taxon>
        <taxon>Pirellulaceae</taxon>
        <taxon>Rubripirellula</taxon>
    </lineage>
</organism>
<dbReference type="Proteomes" id="UP000316598">
    <property type="component" value="Unassembled WGS sequence"/>
</dbReference>
<keyword evidence="7" id="KW-1185">Reference proteome</keyword>
<comment type="subcellular location">
    <subcellularLocation>
        <location evidence="1">Endomembrane system</location>
        <topology evidence="1">Multi-pass membrane protein</topology>
    </subcellularLocation>
</comment>
<name>A0A5C5WLP1_9BACT</name>
<feature type="transmembrane region" description="Helical" evidence="5">
    <location>
        <begin position="32"/>
        <end position="65"/>
    </location>
</feature>
<evidence type="ECO:0000256" key="5">
    <source>
        <dbReference type="SAM" id="Phobius"/>
    </source>
</evidence>
<dbReference type="AlphaFoldDB" id="A0A5C5WLP1"/>
<dbReference type="Gene3D" id="1.20.120.1630">
    <property type="match status" value="1"/>
</dbReference>
<evidence type="ECO:0000313" key="6">
    <source>
        <dbReference type="EMBL" id="TWT50903.1"/>
    </source>
</evidence>
<sequence length="106" mass="11897">MAFFGDGTPLPTATAPKLVIAGPYRFVRNPMALAGIIQGIAVGWFFGSYVVVSYAVAGAFVWHWLVRPVEENDLQQRFGDSYADYRRRVRLWIPTLPTICESETKT</sequence>
<comment type="caution">
    <text evidence="6">The sequence shown here is derived from an EMBL/GenBank/DDBJ whole genome shotgun (WGS) entry which is preliminary data.</text>
</comment>
<evidence type="ECO:0000256" key="3">
    <source>
        <dbReference type="ARBA" id="ARBA00022989"/>
    </source>
</evidence>
<reference evidence="6 7" key="1">
    <citation type="submission" date="2019-02" db="EMBL/GenBank/DDBJ databases">
        <title>Deep-cultivation of Planctomycetes and their phenomic and genomic characterization uncovers novel biology.</title>
        <authorList>
            <person name="Wiegand S."/>
            <person name="Jogler M."/>
            <person name="Boedeker C."/>
            <person name="Pinto D."/>
            <person name="Vollmers J."/>
            <person name="Rivas-Marin E."/>
            <person name="Kohn T."/>
            <person name="Peeters S.H."/>
            <person name="Heuer A."/>
            <person name="Rast P."/>
            <person name="Oberbeckmann S."/>
            <person name="Bunk B."/>
            <person name="Jeske O."/>
            <person name="Meyerdierks A."/>
            <person name="Storesund J.E."/>
            <person name="Kallscheuer N."/>
            <person name="Luecker S."/>
            <person name="Lage O.M."/>
            <person name="Pohl T."/>
            <person name="Merkel B.J."/>
            <person name="Hornburger P."/>
            <person name="Mueller R.-W."/>
            <person name="Bruemmer F."/>
            <person name="Labrenz M."/>
            <person name="Spormann A.M."/>
            <person name="Op Den Camp H."/>
            <person name="Overmann J."/>
            <person name="Amann R."/>
            <person name="Jetten M.S.M."/>
            <person name="Mascher T."/>
            <person name="Medema M.H."/>
            <person name="Devos D.P."/>
            <person name="Kaster A.-K."/>
            <person name="Ovreas L."/>
            <person name="Rohde M."/>
            <person name="Galperin M.Y."/>
            <person name="Jogler C."/>
        </authorList>
    </citation>
    <scope>NUCLEOTIDE SEQUENCE [LARGE SCALE GENOMIC DNA]</scope>
    <source>
        <strain evidence="6 7">Pla22</strain>
    </source>
</reference>
<dbReference type="EMBL" id="SJPI01000002">
    <property type="protein sequence ID" value="TWT50903.1"/>
    <property type="molecule type" value="Genomic_DNA"/>
</dbReference>
<evidence type="ECO:0000256" key="2">
    <source>
        <dbReference type="ARBA" id="ARBA00022692"/>
    </source>
</evidence>
<dbReference type="OrthoDB" id="272002at2"/>
<evidence type="ECO:0000256" key="4">
    <source>
        <dbReference type="ARBA" id="ARBA00023136"/>
    </source>
</evidence>
<keyword evidence="4 5" id="KW-0472">Membrane</keyword>